<dbReference type="InterPro" id="IPR051329">
    <property type="entry name" value="NIR_SIR_4Fe-4S"/>
</dbReference>
<reference evidence="9" key="1">
    <citation type="submission" date="2021-03" db="EMBL/GenBank/DDBJ databases">
        <title>Whole genome sequence of Streptomyces bomunensis MMS17-BM035.</title>
        <authorList>
            <person name="Lee J.H."/>
        </authorList>
    </citation>
    <scope>NUCLEOTIDE SEQUENCE</scope>
    <source>
        <strain evidence="9">MMS17-BM035</strain>
    </source>
</reference>
<dbReference type="InterPro" id="IPR036136">
    <property type="entry name" value="Nit/Sulf_reduc_fer-like_dom_sf"/>
</dbReference>
<keyword evidence="3" id="KW-0479">Metal-binding</keyword>
<evidence type="ECO:0000256" key="4">
    <source>
        <dbReference type="ARBA" id="ARBA00023002"/>
    </source>
</evidence>
<evidence type="ECO:0000259" key="8">
    <source>
        <dbReference type="Pfam" id="PF03460"/>
    </source>
</evidence>
<dbReference type="PANTHER" id="PTHR32439:SF9">
    <property type="entry name" value="BLR3264 PROTEIN"/>
    <property type="match status" value="1"/>
</dbReference>
<feature type="region of interest" description="Disordered" evidence="7">
    <location>
        <begin position="1"/>
        <end position="25"/>
    </location>
</feature>
<dbReference type="GO" id="GO:0046872">
    <property type="term" value="F:metal ion binding"/>
    <property type="evidence" value="ECO:0007669"/>
    <property type="project" value="UniProtKB-KW"/>
</dbReference>
<dbReference type="GO" id="GO:0043818">
    <property type="term" value="F:precorrin-3B synthase activity"/>
    <property type="evidence" value="ECO:0007669"/>
    <property type="project" value="UniProtKB-EC"/>
</dbReference>
<comment type="caution">
    <text evidence="9">The sequence shown here is derived from an EMBL/GenBank/DDBJ whole genome shotgun (WGS) entry which is preliminary data.</text>
</comment>
<evidence type="ECO:0000256" key="1">
    <source>
        <dbReference type="ARBA" id="ARBA00022485"/>
    </source>
</evidence>
<keyword evidence="2" id="KW-0349">Heme</keyword>
<evidence type="ECO:0000313" key="10">
    <source>
        <dbReference type="Proteomes" id="UP000670475"/>
    </source>
</evidence>
<dbReference type="InterPro" id="IPR012798">
    <property type="entry name" value="Cbl_synth_CobG-like"/>
</dbReference>
<feature type="domain" description="Nitrite/Sulfite reductase ferredoxin-like" evidence="8">
    <location>
        <begin position="280"/>
        <end position="333"/>
    </location>
</feature>
<evidence type="ECO:0000313" key="9">
    <source>
        <dbReference type="EMBL" id="MBP0456650.1"/>
    </source>
</evidence>
<evidence type="ECO:0000256" key="2">
    <source>
        <dbReference type="ARBA" id="ARBA00022617"/>
    </source>
</evidence>
<evidence type="ECO:0000256" key="3">
    <source>
        <dbReference type="ARBA" id="ARBA00022723"/>
    </source>
</evidence>
<keyword evidence="10" id="KW-1185">Reference proteome</keyword>
<feature type="region of interest" description="Disordered" evidence="7">
    <location>
        <begin position="244"/>
        <end position="267"/>
    </location>
</feature>
<dbReference type="Proteomes" id="UP000670475">
    <property type="component" value="Unassembled WGS sequence"/>
</dbReference>
<sequence>MLAAMPPTTPPTGANPHGQAVRERGDACPGALRLHAADDGRLARLRLPGGLLTARQPFALADAAERLGDGRLDLTSRGNVQLRGLSDACAGPLAETLRAAGLLPSERHERARNIVASPLAGEDQRPFADVRLWVRALDALVCGSDTAAGLSGRFLFALDDGRGDVAALGADVTLLAEPAGGTAVLRAGDDRLRVRDADAPRAALAAAEAFLGAAAASGAWRVRELPEGHDLSARLAAALASAGITARPARPERPAREGGPEPQGGPPALGVITPPGQVRAAVSVQPRLGRATAAQWRLLASAGGGLRVTPWRGIVVPGLTHGAAEELLARAAAAGLVTSADSPWYGVGACTGRPGCAKALADVRADAAASLGAHAPGLPVYFSGCARRCGHPQGRYVDKVATAEGTYTTTTGTGTGTGTG</sequence>
<name>A0A940MAU9_9ACTN</name>
<evidence type="ECO:0000256" key="5">
    <source>
        <dbReference type="ARBA" id="ARBA00023004"/>
    </source>
</evidence>
<dbReference type="Pfam" id="PF03460">
    <property type="entry name" value="NIR_SIR_ferr"/>
    <property type="match status" value="2"/>
</dbReference>
<dbReference type="Gene3D" id="3.30.413.10">
    <property type="entry name" value="Sulfite Reductase Hemoprotein, domain 1"/>
    <property type="match status" value="1"/>
</dbReference>
<dbReference type="EC" id="1.14.13.83" evidence="9"/>
<dbReference type="InterPro" id="IPR005117">
    <property type="entry name" value="NiRdtase/SiRdtase_haem-b_fer"/>
</dbReference>
<proteinExistence type="predicted"/>
<organism evidence="9 10">
    <name type="scientific">Streptomyces montanisoli</name>
    <dbReference type="NCBI Taxonomy" id="2798581"/>
    <lineage>
        <taxon>Bacteria</taxon>
        <taxon>Bacillati</taxon>
        <taxon>Actinomycetota</taxon>
        <taxon>Actinomycetes</taxon>
        <taxon>Kitasatosporales</taxon>
        <taxon>Streptomycetaceae</taxon>
        <taxon>Streptomyces</taxon>
    </lineage>
</organism>
<keyword evidence="5" id="KW-0408">Iron</keyword>
<dbReference type="AlphaFoldDB" id="A0A940MAU9"/>
<dbReference type="EMBL" id="JAGIQL010000008">
    <property type="protein sequence ID" value="MBP0456650.1"/>
    <property type="molecule type" value="Genomic_DNA"/>
</dbReference>
<dbReference type="InterPro" id="IPR045854">
    <property type="entry name" value="NO2/SO3_Rdtase_4Fe4S_sf"/>
</dbReference>
<dbReference type="Gene3D" id="3.90.480.10">
    <property type="entry name" value="Sulfite Reductase Hemoprotein,Domain 2"/>
    <property type="match status" value="1"/>
</dbReference>
<feature type="domain" description="Nitrite/Sulfite reductase ferredoxin-like" evidence="8">
    <location>
        <begin position="39"/>
        <end position="99"/>
    </location>
</feature>
<evidence type="ECO:0000256" key="6">
    <source>
        <dbReference type="ARBA" id="ARBA00023014"/>
    </source>
</evidence>
<dbReference type="NCBIfam" id="TIGR02435">
    <property type="entry name" value="CobG"/>
    <property type="match status" value="1"/>
</dbReference>
<evidence type="ECO:0000256" key="7">
    <source>
        <dbReference type="SAM" id="MobiDB-lite"/>
    </source>
</evidence>
<feature type="compositionally biased region" description="Basic and acidic residues" evidence="7">
    <location>
        <begin position="249"/>
        <end position="259"/>
    </location>
</feature>
<gene>
    <name evidence="9" type="primary">cobG</name>
    <name evidence="9" type="ORF">JFN87_03915</name>
</gene>
<dbReference type="SUPFAM" id="SSF55124">
    <property type="entry name" value="Nitrite/Sulfite reductase N-terminal domain-like"/>
    <property type="match status" value="2"/>
</dbReference>
<keyword evidence="4 9" id="KW-0560">Oxidoreductase</keyword>
<dbReference type="PANTHER" id="PTHR32439">
    <property type="entry name" value="FERREDOXIN--NITRITE REDUCTASE, CHLOROPLASTIC"/>
    <property type="match status" value="1"/>
</dbReference>
<protein>
    <submittedName>
        <fullName evidence="9">Precorrin-3B synthase</fullName>
        <ecNumber evidence="9">1.14.13.83</ecNumber>
    </submittedName>
</protein>
<dbReference type="GO" id="GO:0051539">
    <property type="term" value="F:4 iron, 4 sulfur cluster binding"/>
    <property type="evidence" value="ECO:0007669"/>
    <property type="project" value="UniProtKB-KW"/>
</dbReference>
<accession>A0A940MAU9</accession>
<keyword evidence="6" id="KW-0411">Iron-sulfur</keyword>
<keyword evidence="1" id="KW-0004">4Fe-4S</keyword>